<dbReference type="PANTHER" id="PTHR39081:SF1">
    <property type="entry name" value="MUT7-C RNASE DOMAIN-CONTAINING PROTEIN"/>
    <property type="match status" value="1"/>
</dbReference>
<gene>
    <name evidence="3" type="ORF">P3G67_02095</name>
</gene>
<dbReference type="InterPro" id="IPR027798">
    <property type="entry name" value="Ub_Mut7C"/>
</dbReference>
<organism evidence="3 4">
    <name type="scientific">Streptomyces silvisoli</name>
    <dbReference type="NCBI Taxonomy" id="3034235"/>
    <lineage>
        <taxon>Bacteria</taxon>
        <taxon>Bacillati</taxon>
        <taxon>Actinomycetota</taxon>
        <taxon>Actinomycetes</taxon>
        <taxon>Kitasatosporales</taxon>
        <taxon>Streptomycetaceae</taxon>
        <taxon>Streptomyces</taxon>
    </lineage>
</organism>
<dbReference type="Proteomes" id="UP001216579">
    <property type="component" value="Unassembled WGS sequence"/>
</dbReference>
<dbReference type="EMBL" id="JARJBC010000001">
    <property type="protein sequence ID" value="MDF3288042.1"/>
    <property type="molecule type" value="Genomic_DNA"/>
</dbReference>
<evidence type="ECO:0000259" key="1">
    <source>
        <dbReference type="Pfam" id="PF01927"/>
    </source>
</evidence>
<feature type="domain" description="Ubiquitin Mut7-C" evidence="2">
    <location>
        <begin position="5"/>
        <end position="81"/>
    </location>
</feature>
<feature type="domain" description="Mut7-C RNAse" evidence="1">
    <location>
        <begin position="88"/>
        <end position="230"/>
    </location>
</feature>
<dbReference type="InterPro" id="IPR002782">
    <property type="entry name" value="Mut7-C_RNAse_dom"/>
</dbReference>
<name>A0ABT5ZDZ8_9ACTN</name>
<evidence type="ECO:0000313" key="4">
    <source>
        <dbReference type="Proteomes" id="UP001216579"/>
    </source>
</evidence>
<keyword evidence="4" id="KW-1185">Reference proteome</keyword>
<sequence>MDSTEIWLSLAPELYVFVAPAHRAERSAVRADGASTLGHVVQSLGVPLTEVGALTVDGRQVPAAHIPTGGEEISVQSVARPQQLSGPPRFLLDIHLGTLARRLRLLGVDAAYENPDIGDAALAARSAGEQRVMLSRDRGLLRRREVWAGAYVYSHRPEEQLRDVLSRFAPPLAPWTRCTACNGMLRDATKASVHEQLRIGTQRTHDTFAQCSDCGQAYWQGAHHERLAAIVDEAVREFGTPSPTRAP</sequence>
<evidence type="ECO:0000259" key="2">
    <source>
        <dbReference type="Pfam" id="PF14451"/>
    </source>
</evidence>
<dbReference type="PANTHER" id="PTHR39081">
    <property type="entry name" value="MUT7-C DOMAIN-CONTAINING PROTEIN"/>
    <property type="match status" value="1"/>
</dbReference>
<protein>
    <submittedName>
        <fullName evidence="3">Mut7-C RNAse domain-containing protein</fullName>
    </submittedName>
</protein>
<dbReference type="RefSeq" id="WP_276091891.1">
    <property type="nucleotide sequence ID" value="NZ_JARJBC010000001.1"/>
</dbReference>
<dbReference type="Pfam" id="PF14451">
    <property type="entry name" value="Ub-Mut7C"/>
    <property type="match status" value="1"/>
</dbReference>
<evidence type="ECO:0000313" key="3">
    <source>
        <dbReference type="EMBL" id="MDF3288042.1"/>
    </source>
</evidence>
<accession>A0ABT5ZDZ8</accession>
<comment type="caution">
    <text evidence="3">The sequence shown here is derived from an EMBL/GenBank/DDBJ whole genome shotgun (WGS) entry which is preliminary data.</text>
</comment>
<dbReference type="Pfam" id="PF01927">
    <property type="entry name" value="Mut7-C"/>
    <property type="match status" value="1"/>
</dbReference>
<reference evidence="3 4" key="1">
    <citation type="submission" date="2023-03" db="EMBL/GenBank/DDBJ databases">
        <title>Draft genome sequence of Streptomyces sp. RB6PN23 isolated from peat swamp forest in Thailand.</title>
        <authorList>
            <person name="Klaysubun C."/>
            <person name="Duangmal K."/>
        </authorList>
    </citation>
    <scope>NUCLEOTIDE SEQUENCE [LARGE SCALE GENOMIC DNA]</scope>
    <source>
        <strain evidence="3 4">RB6PN23</strain>
    </source>
</reference>
<proteinExistence type="predicted"/>